<evidence type="ECO:0000313" key="1">
    <source>
        <dbReference type="Proteomes" id="UP000887565"/>
    </source>
</evidence>
<dbReference type="WBParaSite" id="nRc.2.0.1.t32086-RA">
    <property type="protein sequence ID" value="nRc.2.0.1.t32086-RA"/>
    <property type="gene ID" value="nRc.2.0.1.g32086"/>
</dbReference>
<protein>
    <submittedName>
        <fullName evidence="2">Uncharacterized protein</fullName>
    </submittedName>
</protein>
<reference evidence="2" key="1">
    <citation type="submission" date="2022-11" db="UniProtKB">
        <authorList>
            <consortium name="WormBaseParasite"/>
        </authorList>
    </citation>
    <scope>IDENTIFICATION</scope>
</reference>
<dbReference type="Proteomes" id="UP000887565">
    <property type="component" value="Unplaced"/>
</dbReference>
<accession>A0A915JZY8</accession>
<dbReference type="AlphaFoldDB" id="A0A915JZY8"/>
<sequence length="72" mass="7964">MKNAVIFLFVFQQYEMTNKLIVVKFICVGSKTCSTILAAADKILEGTTLKEVENANKKNIVTGDASMLSIYD</sequence>
<name>A0A915JZY8_ROMCU</name>
<organism evidence="1 2">
    <name type="scientific">Romanomermis culicivorax</name>
    <name type="common">Nematode worm</name>
    <dbReference type="NCBI Taxonomy" id="13658"/>
    <lineage>
        <taxon>Eukaryota</taxon>
        <taxon>Metazoa</taxon>
        <taxon>Ecdysozoa</taxon>
        <taxon>Nematoda</taxon>
        <taxon>Enoplea</taxon>
        <taxon>Dorylaimia</taxon>
        <taxon>Mermithida</taxon>
        <taxon>Mermithoidea</taxon>
        <taxon>Mermithidae</taxon>
        <taxon>Romanomermis</taxon>
    </lineage>
</organism>
<evidence type="ECO:0000313" key="2">
    <source>
        <dbReference type="WBParaSite" id="nRc.2.0.1.t32086-RA"/>
    </source>
</evidence>
<proteinExistence type="predicted"/>
<keyword evidence="1" id="KW-1185">Reference proteome</keyword>